<name>F4QAC4_CACFS</name>
<keyword evidence="2" id="KW-1185">Reference proteome</keyword>
<evidence type="ECO:0000313" key="1">
    <source>
        <dbReference type="EMBL" id="EGG15643.1"/>
    </source>
</evidence>
<evidence type="ECO:0000313" key="2">
    <source>
        <dbReference type="Proteomes" id="UP000007797"/>
    </source>
</evidence>
<dbReference type="Proteomes" id="UP000007797">
    <property type="component" value="Unassembled WGS sequence"/>
</dbReference>
<dbReference type="KEGG" id="dfa:DFA_10485"/>
<accession>F4QAC4</accession>
<dbReference type="OrthoDB" id="17086at2759"/>
<organism evidence="1 2">
    <name type="scientific">Cavenderia fasciculata</name>
    <name type="common">Slime mold</name>
    <name type="synonym">Dictyostelium fasciculatum</name>
    <dbReference type="NCBI Taxonomy" id="261658"/>
    <lineage>
        <taxon>Eukaryota</taxon>
        <taxon>Amoebozoa</taxon>
        <taxon>Evosea</taxon>
        <taxon>Eumycetozoa</taxon>
        <taxon>Dictyostelia</taxon>
        <taxon>Acytosteliales</taxon>
        <taxon>Cavenderiaceae</taxon>
        <taxon>Cavenderia</taxon>
    </lineage>
</organism>
<sequence length="304" mass="34713">MLNETLLVRFVWSELPNIGFGADASLTPQTNPVAFSLLIPYCYTTTASLTGTNQPFIYVASTNLEHFYTNINNTRRMQYDYYPGLNDDFKALRGKLIDSTIQTPNIHNYNWCWLDRFDDGSFVLQPILLINYFKWIDINENEIQQTIIKTIPIGGIIPGGYGRLMVQMNLDFVPDLITLKLYSLDGTLHIGDVYTIRTSLINNNVIVEPIKLRQPPKNVKGSELFNQVNAKILANVSEAFIKSLQVKPNENSRSLILTNNSVVEKSSKKEVAPDYLIIFDDLSNELKDPSITKLMKIHFNQDYY</sequence>
<proteinExistence type="predicted"/>
<dbReference type="AlphaFoldDB" id="F4QAC4"/>
<protein>
    <submittedName>
        <fullName evidence="1">Uncharacterized protein</fullName>
    </submittedName>
</protein>
<dbReference type="GeneID" id="14866961"/>
<dbReference type="RefSeq" id="XP_004354385.1">
    <property type="nucleotide sequence ID" value="XM_004354333.1"/>
</dbReference>
<reference evidence="2" key="1">
    <citation type="journal article" date="2011" name="Genome Res.">
        <title>Phylogeny-wide analysis of social amoeba genomes highlights ancient origins for complex intercellular communication.</title>
        <authorList>
            <person name="Heidel A.J."/>
            <person name="Lawal H.M."/>
            <person name="Felder M."/>
            <person name="Schilde C."/>
            <person name="Helps N.R."/>
            <person name="Tunggal B."/>
            <person name="Rivero F."/>
            <person name="John U."/>
            <person name="Schleicher M."/>
            <person name="Eichinger L."/>
            <person name="Platzer M."/>
            <person name="Noegel A.A."/>
            <person name="Schaap P."/>
            <person name="Gloeckner G."/>
        </authorList>
    </citation>
    <scope>NUCLEOTIDE SEQUENCE [LARGE SCALE GENOMIC DNA]</scope>
    <source>
        <strain evidence="2">SH3</strain>
    </source>
</reference>
<gene>
    <name evidence="1" type="ORF">DFA_10485</name>
</gene>
<dbReference type="EMBL" id="GL883026">
    <property type="protein sequence ID" value="EGG15643.1"/>
    <property type="molecule type" value="Genomic_DNA"/>
</dbReference>